<dbReference type="InterPro" id="IPR000835">
    <property type="entry name" value="HTH_MarR-typ"/>
</dbReference>
<dbReference type="SMART" id="SM00347">
    <property type="entry name" value="HTH_MARR"/>
    <property type="match status" value="1"/>
</dbReference>
<dbReference type="SUPFAM" id="SSF46785">
    <property type="entry name" value="Winged helix' DNA-binding domain"/>
    <property type="match status" value="1"/>
</dbReference>
<dbReference type="Gene3D" id="1.10.10.10">
    <property type="entry name" value="Winged helix-like DNA-binding domain superfamily/Winged helix DNA-binding domain"/>
    <property type="match status" value="1"/>
</dbReference>
<sequence>MKIEEILKTSAKLSDQKKLVILLQIIANESSSQINSALKPFEVSIQQFNVLRILRGQKGKPANLQTIQDRMVNKMSNTTRLVDKLIEKNLVDRCICEENRRKVEIFITEKGLKLLAEIDPLIEDKEKEITQNLNQNEITQLNSLLEKLNDK</sequence>
<dbReference type="PANTHER" id="PTHR33164">
    <property type="entry name" value="TRANSCRIPTIONAL REGULATOR, MARR FAMILY"/>
    <property type="match status" value="1"/>
</dbReference>
<dbReference type="InterPro" id="IPR036388">
    <property type="entry name" value="WH-like_DNA-bd_sf"/>
</dbReference>
<proteinExistence type="predicted"/>
<dbReference type="PROSITE" id="PS50995">
    <property type="entry name" value="HTH_MARR_2"/>
    <property type="match status" value="1"/>
</dbReference>
<keyword evidence="3" id="KW-1185">Reference proteome</keyword>
<dbReference type="Pfam" id="PF01047">
    <property type="entry name" value="MarR"/>
    <property type="match status" value="1"/>
</dbReference>
<dbReference type="PANTHER" id="PTHR33164:SF43">
    <property type="entry name" value="HTH-TYPE TRANSCRIPTIONAL REPRESSOR YETL"/>
    <property type="match status" value="1"/>
</dbReference>
<dbReference type="GO" id="GO:0003677">
    <property type="term" value="F:DNA binding"/>
    <property type="evidence" value="ECO:0007669"/>
    <property type="project" value="UniProtKB-KW"/>
</dbReference>
<dbReference type="InterPro" id="IPR036390">
    <property type="entry name" value="WH_DNA-bd_sf"/>
</dbReference>
<protein>
    <submittedName>
        <fullName evidence="2">DNA-binding MarR family transcriptional regulator</fullName>
    </submittedName>
</protein>
<comment type="caution">
    <text evidence="2">The sequence shown here is derived from an EMBL/GenBank/DDBJ whole genome shotgun (WGS) entry which is preliminary data.</text>
</comment>
<reference evidence="2 3" key="1">
    <citation type="submission" date="2023-07" db="EMBL/GenBank/DDBJ databases">
        <title>Genomic Encyclopedia of Type Strains, Phase IV (KMG-IV): sequencing the most valuable type-strain genomes for metagenomic binning, comparative biology and taxonomic classification.</title>
        <authorList>
            <person name="Goeker M."/>
        </authorList>
    </citation>
    <scope>NUCLEOTIDE SEQUENCE [LARGE SCALE GENOMIC DNA]</scope>
    <source>
        <strain evidence="2 3">DSM 102814</strain>
    </source>
</reference>
<evidence type="ECO:0000313" key="3">
    <source>
        <dbReference type="Proteomes" id="UP001257659"/>
    </source>
</evidence>
<dbReference type="RefSeq" id="WP_309728386.1">
    <property type="nucleotide sequence ID" value="NZ_JAVDQA010000005.1"/>
</dbReference>
<dbReference type="InterPro" id="IPR039422">
    <property type="entry name" value="MarR/SlyA-like"/>
</dbReference>
<accession>A0ABU1K9F8</accession>
<feature type="domain" description="HTH marR-type" evidence="1">
    <location>
        <begin position="16"/>
        <end position="150"/>
    </location>
</feature>
<organism evidence="2 3">
    <name type="scientific">Mesonia maritima</name>
    <dbReference type="NCBI Taxonomy" id="1793873"/>
    <lineage>
        <taxon>Bacteria</taxon>
        <taxon>Pseudomonadati</taxon>
        <taxon>Bacteroidota</taxon>
        <taxon>Flavobacteriia</taxon>
        <taxon>Flavobacteriales</taxon>
        <taxon>Flavobacteriaceae</taxon>
        <taxon>Mesonia</taxon>
    </lineage>
</organism>
<keyword evidence="2" id="KW-0238">DNA-binding</keyword>
<dbReference type="Proteomes" id="UP001257659">
    <property type="component" value="Unassembled WGS sequence"/>
</dbReference>
<name>A0ABU1K9F8_9FLAO</name>
<dbReference type="EMBL" id="JAVDQA010000005">
    <property type="protein sequence ID" value="MDR6301228.1"/>
    <property type="molecule type" value="Genomic_DNA"/>
</dbReference>
<evidence type="ECO:0000313" key="2">
    <source>
        <dbReference type="EMBL" id="MDR6301228.1"/>
    </source>
</evidence>
<gene>
    <name evidence="2" type="ORF">GGR31_001879</name>
</gene>
<dbReference type="PRINTS" id="PR00598">
    <property type="entry name" value="HTHMARR"/>
</dbReference>
<evidence type="ECO:0000259" key="1">
    <source>
        <dbReference type="PROSITE" id="PS50995"/>
    </source>
</evidence>